<gene>
    <name evidence="1" type="ORF">POCTA_138.1.T1060086</name>
</gene>
<reference evidence="1" key="1">
    <citation type="submission" date="2021-01" db="EMBL/GenBank/DDBJ databases">
        <authorList>
            <consortium name="Genoscope - CEA"/>
            <person name="William W."/>
        </authorList>
    </citation>
    <scope>NUCLEOTIDE SEQUENCE</scope>
</reference>
<proteinExistence type="predicted"/>
<keyword evidence="2" id="KW-1185">Reference proteome</keyword>
<organism evidence="1 2">
    <name type="scientific">Paramecium octaurelia</name>
    <dbReference type="NCBI Taxonomy" id="43137"/>
    <lineage>
        <taxon>Eukaryota</taxon>
        <taxon>Sar</taxon>
        <taxon>Alveolata</taxon>
        <taxon>Ciliophora</taxon>
        <taxon>Intramacronucleata</taxon>
        <taxon>Oligohymenophorea</taxon>
        <taxon>Peniculida</taxon>
        <taxon>Parameciidae</taxon>
        <taxon>Paramecium</taxon>
    </lineage>
</organism>
<dbReference type="Proteomes" id="UP000683925">
    <property type="component" value="Unassembled WGS sequence"/>
</dbReference>
<dbReference type="EMBL" id="CAJJDP010000106">
    <property type="protein sequence ID" value="CAD8194149.1"/>
    <property type="molecule type" value="Genomic_DNA"/>
</dbReference>
<dbReference type="OrthoDB" id="283324at2759"/>
<sequence length="87" mass="10578">MKILQTFKLRNDIKSWWEDENKNGGEIQFDIPKQFINIYDNLYQVILYEVIGQSNEHLKHVFKRSYVGKWEQELNYGQILIQRISMI</sequence>
<comment type="caution">
    <text evidence="1">The sequence shown here is derived from an EMBL/GenBank/DDBJ whole genome shotgun (WGS) entry which is preliminary data.</text>
</comment>
<accession>A0A8S1X155</accession>
<evidence type="ECO:0000313" key="1">
    <source>
        <dbReference type="EMBL" id="CAD8194149.1"/>
    </source>
</evidence>
<dbReference type="AlphaFoldDB" id="A0A8S1X155"/>
<evidence type="ECO:0000313" key="2">
    <source>
        <dbReference type="Proteomes" id="UP000683925"/>
    </source>
</evidence>
<name>A0A8S1X155_PAROT</name>
<protein>
    <submittedName>
        <fullName evidence="1">Uncharacterized protein</fullName>
    </submittedName>
</protein>